<dbReference type="InterPro" id="IPR006626">
    <property type="entry name" value="PbH1"/>
</dbReference>
<evidence type="ECO:0000313" key="4">
    <source>
        <dbReference type="EMBL" id="TCC33505.1"/>
    </source>
</evidence>
<evidence type="ECO:0000256" key="2">
    <source>
        <dbReference type="SAM" id="Phobius"/>
    </source>
</evidence>
<keyword evidence="2" id="KW-1133">Transmembrane helix</keyword>
<dbReference type="Pfam" id="PF13229">
    <property type="entry name" value="Beta_helix"/>
    <property type="match status" value="1"/>
</dbReference>
<feature type="transmembrane region" description="Helical" evidence="2">
    <location>
        <begin position="17"/>
        <end position="38"/>
    </location>
</feature>
<keyword evidence="5" id="KW-1185">Reference proteome</keyword>
<name>A0A4R0IXH3_9ACTN</name>
<dbReference type="Proteomes" id="UP000292695">
    <property type="component" value="Unassembled WGS sequence"/>
</dbReference>
<keyword evidence="2" id="KW-0812">Transmembrane</keyword>
<dbReference type="InterPro" id="IPR011050">
    <property type="entry name" value="Pectin_lyase_fold/virulence"/>
</dbReference>
<gene>
    <name evidence="4" type="ORF">E0H50_16170</name>
</gene>
<dbReference type="InterPro" id="IPR039448">
    <property type="entry name" value="Beta_helix"/>
</dbReference>
<feature type="compositionally biased region" description="Polar residues" evidence="1">
    <location>
        <begin position="45"/>
        <end position="58"/>
    </location>
</feature>
<sequence>MATPGPARSQESALRKLWFAALIAAAAAVVTVAVPVIAGENKATTAAKSENAAEQTASRVLPSHRPGKTTTAKPGTTKPKTTATTAPPKKPGTTTTPTRKPTATPTKPVEPTIPKPPVVDSDEAGPAVAGPCVGTVIKPGQDAQSIVNSKPAGTTFCFAAGVHRISDTIRPKANQVLASAQRAVLTGSVPLTGWARSGSAWVVRGALPPAYGKSGECEDNKSNICYLREQLFLDGTHLTRVASVAAVKAGTFYADYAANAIYLGSNPAGHAVEMSKTATAIESGATGVAVRGLTIEHFASAPQAGALVSGPGWKVTANDVRWNHAVGVMLVKANSTKVDKNLIHHNGQLGLGQYSSAAAAVTRNVISSNNTDGFWIADWESGGIKSTRSSGTVSGNVIKSNKGIGMWADVADDGRVISDNQIVGNAADGIRYEISRNGTIEGNTVTGNGFGTGRGSGTSLWDGGGINVNTSTGVTIKGNRVSGNVNGVTIQSRTRGSGPWGTYLLRDVQVSGNTIEMTGGTQATGMVQNSGAAVPAGEVVFSGNKYVLDDLGTQRFARFGTKLTAAGWREAGLDTVGSFLAN</sequence>
<feature type="domain" description="Right handed beta helix" evidence="3">
    <location>
        <begin position="305"/>
        <end position="455"/>
    </location>
</feature>
<dbReference type="EMBL" id="SJKA01000005">
    <property type="protein sequence ID" value="TCC33505.1"/>
    <property type="molecule type" value="Genomic_DNA"/>
</dbReference>
<evidence type="ECO:0000256" key="1">
    <source>
        <dbReference type="SAM" id="MobiDB-lite"/>
    </source>
</evidence>
<organism evidence="4 5">
    <name type="scientific">Kribbella sindirgiensis</name>
    <dbReference type="NCBI Taxonomy" id="1124744"/>
    <lineage>
        <taxon>Bacteria</taxon>
        <taxon>Bacillati</taxon>
        <taxon>Actinomycetota</taxon>
        <taxon>Actinomycetes</taxon>
        <taxon>Propionibacteriales</taxon>
        <taxon>Kribbellaceae</taxon>
        <taxon>Kribbella</taxon>
    </lineage>
</organism>
<dbReference type="SMART" id="SM00710">
    <property type="entry name" value="PbH1"/>
    <property type="match status" value="6"/>
</dbReference>
<dbReference type="OrthoDB" id="9807425at2"/>
<reference evidence="4 5" key="1">
    <citation type="submission" date="2019-02" db="EMBL/GenBank/DDBJ databases">
        <title>Kribbella capetownensis sp. nov. and Kribbella speibonae sp. nov., isolated from soil.</title>
        <authorList>
            <person name="Curtis S.M."/>
            <person name="Norton I."/>
            <person name="Everest G.J."/>
            <person name="Meyers P.R."/>
        </authorList>
    </citation>
    <scope>NUCLEOTIDE SEQUENCE [LARGE SCALE GENOMIC DNA]</scope>
    <source>
        <strain evidence="4 5">DSM 27082</strain>
    </source>
</reference>
<protein>
    <submittedName>
        <fullName evidence="4">Right-handed parallel beta-helix repeat-containing protein</fullName>
    </submittedName>
</protein>
<feature type="region of interest" description="Disordered" evidence="1">
    <location>
        <begin position="45"/>
        <end position="125"/>
    </location>
</feature>
<keyword evidence="2" id="KW-0472">Membrane</keyword>
<dbReference type="Gene3D" id="2.160.20.10">
    <property type="entry name" value="Single-stranded right-handed beta-helix, Pectin lyase-like"/>
    <property type="match status" value="1"/>
</dbReference>
<dbReference type="InterPro" id="IPR022441">
    <property type="entry name" value="Para_beta_helix_rpt-2"/>
</dbReference>
<feature type="compositionally biased region" description="Low complexity" evidence="1">
    <location>
        <begin position="68"/>
        <end position="107"/>
    </location>
</feature>
<comment type="caution">
    <text evidence="4">The sequence shown here is derived from an EMBL/GenBank/DDBJ whole genome shotgun (WGS) entry which is preliminary data.</text>
</comment>
<dbReference type="NCBIfam" id="TIGR03804">
    <property type="entry name" value="para_beta_helix"/>
    <property type="match status" value="1"/>
</dbReference>
<dbReference type="AlphaFoldDB" id="A0A4R0IXH3"/>
<proteinExistence type="predicted"/>
<dbReference type="InterPro" id="IPR012334">
    <property type="entry name" value="Pectin_lyas_fold"/>
</dbReference>
<evidence type="ECO:0000259" key="3">
    <source>
        <dbReference type="Pfam" id="PF13229"/>
    </source>
</evidence>
<dbReference type="SUPFAM" id="SSF51126">
    <property type="entry name" value="Pectin lyase-like"/>
    <property type="match status" value="1"/>
</dbReference>
<accession>A0A4R0IXH3</accession>
<evidence type="ECO:0000313" key="5">
    <source>
        <dbReference type="Proteomes" id="UP000292695"/>
    </source>
</evidence>